<dbReference type="InterPro" id="IPR001128">
    <property type="entry name" value="Cyt_P450"/>
</dbReference>
<dbReference type="PANTHER" id="PTHR24292">
    <property type="entry name" value="CYTOCHROME P450"/>
    <property type="match status" value="1"/>
</dbReference>
<name>A0A836JYC7_9HYME</name>
<evidence type="ECO:0000256" key="1">
    <source>
        <dbReference type="ARBA" id="ARBA00001971"/>
    </source>
</evidence>
<dbReference type="EMBL" id="JAANIB010008097">
    <property type="protein sequence ID" value="KAG5324409.1"/>
    <property type="molecule type" value="Genomic_DNA"/>
</dbReference>
<comment type="cofactor">
    <cofactor evidence="1 13">
        <name>heme</name>
        <dbReference type="ChEBI" id="CHEBI:30413"/>
    </cofactor>
</comment>
<keyword evidence="6 13" id="KW-0479">Metal-binding</keyword>
<feature type="non-terminal residue" evidence="15">
    <location>
        <position position="1070"/>
    </location>
</feature>
<dbReference type="InterPro" id="IPR002401">
    <property type="entry name" value="Cyt_P450_E_grp-I"/>
</dbReference>
<dbReference type="PRINTS" id="PR00463">
    <property type="entry name" value="EP450I"/>
</dbReference>
<evidence type="ECO:0000313" key="16">
    <source>
        <dbReference type="Proteomes" id="UP000670152"/>
    </source>
</evidence>
<comment type="similarity">
    <text evidence="4">Belongs to the cytochrome P450 family.</text>
</comment>
<keyword evidence="12 14" id="KW-0472">Membrane</keyword>
<dbReference type="PRINTS" id="PR00385">
    <property type="entry name" value="P450"/>
</dbReference>
<dbReference type="GO" id="GO:0005506">
    <property type="term" value="F:iron ion binding"/>
    <property type="evidence" value="ECO:0007669"/>
    <property type="project" value="InterPro"/>
</dbReference>
<dbReference type="SUPFAM" id="SSF48264">
    <property type="entry name" value="Cytochrome P450"/>
    <property type="match status" value="2"/>
</dbReference>
<keyword evidence="10 13" id="KW-0408">Iron</keyword>
<evidence type="ECO:0000256" key="6">
    <source>
        <dbReference type="ARBA" id="ARBA00022723"/>
    </source>
</evidence>
<keyword evidence="8" id="KW-0492">Microsome</keyword>
<keyword evidence="11" id="KW-0503">Monooxygenase</keyword>
<evidence type="ECO:0000256" key="4">
    <source>
        <dbReference type="ARBA" id="ARBA00010617"/>
    </source>
</evidence>
<accession>A0A836JYC7</accession>
<dbReference type="Proteomes" id="UP000670152">
    <property type="component" value="Unassembled WGS sequence"/>
</dbReference>
<evidence type="ECO:0000256" key="5">
    <source>
        <dbReference type="ARBA" id="ARBA00022617"/>
    </source>
</evidence>
<feature type="non-terminal residue" evidence="15">
    <location>
        <position position="1"/>
    </location>
</feature>
<organism evidence="15 16">
    <name type="scientific">Acromyrmex heyeri</name>
    <dbReference type="NCBI Taxonomy" id="230685"/>
    <lineage>
        <taxon>Eukaryota</taxon>
        <taxon>Metazoa</taxon>
        <taxon>Ecdysozoa</taxon>
        <taxon>Arthropoda</taxon>
        <taxon>Hexapoda</taxon>
        <taxon>Insecta</taxon>
        <taxon>Pterygota</taxon>
        <taxon>Neoptera</taxon>
        <taxon>Endopterygota</taxon>
        <taxon>Hymenoptera</taxon>
        <taxon>Apocrita</taxon>
        <taxon>Aculeata</taxon>
        <taxon>Formicoidea</taxon>
        <taxon>Formicidae</taxon>
        <taxon>Myrmicinae</taxon>
        <taxon>Acromyrmex</taxon>
    </lineage>
</organism>
<evidence type="ECO:0000256" key="12">
    <source>
        <dbReference type="ARBA" id="ARBA00023136"/>
    </source>
</evidence>
<dbReference type="OrthoDB" id="2789670at2759"/>
<dbReference type="CDD" id="cd11056">
    <property type="entry name" value="CYP6-like"/>
    <property type="match status" value="2"/>
</dbReference>
<keyword evidence="14" id="KW-0812">Transmembrane</keyword>
<evidence type="ECO:0000256" key="13">
    <source>
        <dbReference type="PIRSR" id="PIRSR602401-1"/>
    </source>
</evidence>
<keyword evidence="14" id="KW-1133">Transmembrane helix</keyword>
<evidence type="ECO:0000256" key="7">
    <source>
        <dbReference type="ARBA" id="ARBA00022824"/>
    </source>
</evidence>
<keyword evidence="5 13" id="KW-0349">Heme</keyword>
<dbReference type="PROSITE" id="PS00086">
    <property type="entry name" value="CYTOCHROME_P450"/>
    <property type="match status" value="2"/>
</dbReference>
<feature type="transmembrane region" description="Helical" evidence="14">
    <location>
        <begin position="6"/>
        <end position="29"/>
    </location>
</feature>
<dbReference type="GO" id="GO:0020037">
    <property type="term" value="F:heme binding"/>
    <property type="evidence" value="ECO:0007669"/>
    <property type="project" value="InterPro"/>
</dbReference>
<comment type="subcellular location">
    <subcellularLocation>
        <location evidence="3">Endoplasmic reticulum membrane</location>
        <topology evidence="3">Peripheral membrane protein</topology>
    </subcellularLocation>
    <subcellularLocation>
        <location evidence="2">Microsome membrane</location>
        <topology evidence="2">Peripheral membrane protein</topology>
    </subcellularLocation>
</comment>
<evidence type="ECO:0000313" key="15">
    <source>
        <dbReference type="EMBL" id="KAG5324409.1"/>
    </source>
</evidence>
<reference evidence="15 16" key="1">
    <citation type="submission" date="2020-02" db="EMBL/GenBank/DDBJ databases">
        <title>Relaxed selection underlies rapid genomic changes in the transitions from sociality to social parasitism in ants.</title>
        <authorList>
            <person name="Bi X."/>
        </authorList>
    </citation>
    <scope>NUCLEOTIDE SEQUENCE [LARGE SCALE GENOMIC DNA]</scope>
    <source>
        <strain evidence="15">BGI-DK2014b</strain>
        <tissue evidence="15">Whole body</tissue>
    </source>
</reference>
<sequence>MDLSLFLSPFVLLLTALVVIGILKVVTVLHHTYFYWRNKGVPYLPDSLSTGMMGWKLFLRRITFSDYCKYLYNHFPNAKYIGIMDFATPAVLLRDPELIRDVMVRDFEHFPDHRSFVDESVEPLFGKNIFSLRGDRWKEMRNTLSPSFTASKMKFMFDLISKCSHDFVDYLIDHPEICDAIEMKGAFRRYTNDVIATAAFGISVNSMKDQNNEFYTRGVEATKFSTGLLAIVKFMFIRICPSFCKSIGLTVFSSDTSKFFKKIVEETIRTRKEQGIVRPDMIHLLMQAQNKEGTSVHKMTLDDIVSQAFIFFLAGFDTSSTLMCFVAHELAVNQDIQDRLRKEVQQYLTEGNDEISYESLSKMSYMDLIISETLRKYPPVIFIDRLCVKGYELPPSQPGCKNVIVEPNSVLMFPVYALHHDPEYFPNPDKFDPERFSDDNKDKILPYTYLPFGHGPRKCIGNRFALMETKILIAHLLLKFTLKTTEKTIEPIVFDKREFTLQPENTSYTLFYDLYMEKYHFQVSRYLTLILTQTFTTLAFNFISNERSNRIPYWTIVLSIVAVILAIYYYSSRKDSNVFQKHGIPHVKEYFLLERIWKLFIRPKSFADMIKEMYNVHSDAKYIGAFDFTRLIVVIRDPELIKFVAIKHFDAFPDHLFFGNETQDPLFGTNLLALRGDKWRDIRTLLSPAFTASKMRTMFQLISECAVNFSEYLLNVPSDKRVMEMKDIFTRYSNDVIASCAFGIDVDSMRNPENDFYMFGKKASNFGMFALIKILMYQHMPSLIRLFNIKLIDDRTNAFFVNLVADTIRIREEKGITRPDVIQLLMDSRSKREPGRELTILNITSQAFIFFIAGFDSSSTLMSFVAHEIAINPDIQEKLQNEIDKILEDTNGKPSYEAINGMKYLNAVINEALRKYPVQPMTDRVCVKDFELPSTLPNVKPYLVKEGTILFIPIYALQHDPKYFPEPDKFKPERFFDKEDHFNAYYPFGLGPRMCIGNRFALLETRVMLFHLLARCQLKPCEKTSTSVKFQKGGFSMRMKGGFWLSIVPRENAHPTVVKTNQSGQFQISK</sequence>
<dbReference type="InterPro" id="IPR050476">
    <property type="entry name" value="Insect_CytP450_Detox"/>
</dbReference>
<keyword evidence="7" id="KW-0256">Endoplasmic reticulum</keyword>
<dbReference type="InterPro" id="IPR036396">
    <property type="entry name" value="Cyt_P450_sf"/>
</dbReference>
<evidence type="ECO:0000256" key="2">
    <source>
        <dbReference type="ARBA" id="ARBA00004174"/>
    </source>
</evidence>
<gene>
    <name evidence="15" type="primary">Cyp9e2_4</name>
    <name evidence="15" type="ORF">G6Z77_0015358</name>
</gene>
<feature type="binding site" description="axial binding residue" evidence="13">
    <location>
        <position position="459"/>
    </location>
    <ligand>
        <name>heme</name>
        <dbReference type="ChEBI" id="CHEBI:30413"/>
    </ligand>
    <ligandPart>
        <name>Fe</name>
        <dbReference type="ChEBI" id="CHEBI:18248"/>
    </ligandPart>
</feature>
<keyword evidence="9" id="KW-0560">Oxidoreductase</keyword>
<dbReference type="Gene3D" id="1.10.630.10">
    <property type="entry name" value="Cytochrome P450"/>
    <property type="match status" value="2"/>
</dbReference>
<keyword evidence="16" id="KW-1185">Reference proteome</keyword>
<dbReference type="GO" id="GO:0004497">
    <property type="term" value="F:monooxygenase activity"/>
    <property type="evidence" value="ECO:0007669"/>
    <property type="project" value="UniProtKB-KW"/>
</dbReference>
<evidence type="ECO:0000256" key="11">
    <source>
        <dbReference type="ARBA" id="ARBA00023033"/>
    </source>
</evidence>
<evidence type="ECO:0000256" key="14">
    <source>
        <dbReference type="SAM" id="Phobius"/>
    </source>
</evidence>
<comment type="caution">
    <text evidence="15">The sequence shown here is derived from an EMBL/GenBank/DDBJ whole genome shotgun (WGS) entry which is preliminary data.</text>
</comment>
<dbReference type="GO" id="GO:0016705">
    <property type="term" value="F:oxidoreductase activity, acting on paired donors, with incorporation or reduction of molecular oxygen"/>
    <property type="evidence" value="ECO:0007669"/>
    <property type="project" value="InterPro"/>
</dbReference>
<feature type="transmembrane region" description="Helical" evidence="14">
    <location>
        <begin position="526"/>
        <end position="545"/>
    </location>
</feature>
<evidence type="ECO:0000256" key="10">
    <source>
        <dbReference type="ARBA" id="ARBA00023004"/>
    </source>
</evidence>
<dbReference type="GO" id="GO:0005789">
    <property type="term" value="C:endoplasmic reticulum membrane"/>
    <property type="evidence" value="ECO:0007669"/>
    <property type="project" value="UniProtKB-SubCell"/>
</dbReference>
<dbReference type="PANTHER" id="PTHR24292:SF54">
    <property type="entry name" value="CYP9F3-RELATED"/>
    <property type="match status" value="1"/>
</dbReference>
<evidence type="ECO:0000256" key="8">
    <source>
        <dbReference type="ARBA" id="ARBA00022848"/>
    </source>
</evidence>
<dbReference type="AlphaFoldDB" id="A0A836JYC7"/>
<feature type="transmembrane region" description="Helical" evidence="14">
    <location>
        <begin position="551"/>
        <end position="571"/>
    </location>
</feature>
<dbReference type="FunFam" id="1.10.630.10:FF:000042">
    <property type="entry name" value="Cytochrome P450"/>
    <property type="match status" value="2"/>
</dbReference>
<evidence type="ECO:0000256" key="3">
    <source>
        <dbReference type="ARBA" id="ARBA00004406"/>
    </source>
</evidence>
<evidence type="ECO:0000256" key="9">
    <source>
        <dbReference type="ARBA" id="ARBA00023002"/>
    </source>
</evidence>
<dbReference type="Pfam" id="PF00067">
    <property type="entry name" value="p450"/>
    <property type="match status" value="2"/>
</dbReference>
<proteinExistence type="inferred from homology"/>
<dbReference type="InterPro" id="IPR017972">
    <property type="entry name" value="Cyt_P450_CS"/>
</dbReference>
<protein>
    <submittedName>
        <fullName evidence="15">CP9E2 protein</fullName>
    </submittedName>
</protein>